<comment type="caution">
    <text evidence="1">The sequence shown here is derived from an EMBL/GenBank/DDBJ whole genome shotgun (WGS) entry which is preliminary data.</text>
</comment>
<evidence type="ECO:0000313" key="1">
    <source>
        <dbReference type="EMBL" id="KAK3594681.1"/>
    </source>
</evidence>
<accession>A0AAE0SMF8</accession>
<gene>
    <name evidence="1" type="ORF">CHS0354_016348</name>
</gene>
<organism evidence="1 2">
    <name type="scientific">Potamilus streckersoni</name>
    <dbReference type="NCBI Taxonomy" id="2493646"/>
    <lineage>
        <taxon>Eukaryota</taxon>
        <taxon>Metazoa</taxon>
        <taxon>Spiralia</taxon>
        <taxon>Lophotrochozoa</taxon>
        <taxon>Mollusca</taxon>
        <taxon>Bivalvia</taxon>
        <taxon>Autobranchia</taxon>
        <taxon>Heteroconchia</taxon>
        <taxon>Palaeoheterodonta</taxon>
        <taxon>Unionida</taxon>
        <taxon>Unionoidea</taxon>
        <taxon>Unionidae</taxon>
        <taxon>Ambleminae</taxon>
        <taxon>Lampsilini</taxon>
        <taxon>Potamilus</taxon>
    </lineage>
</organism>
<dbReference type="AlphaFoldDB" id="A0AAE0SMF8"/>
<evidence type="ECO:0000313" key="2">
    <source>
        <dbReference type="Proteomes" id="UP001195483"/>
    </source>
</evidence>
<reference evidence="1" key="2">
    <citation type="journal article" date="2021" name="Genome Biol. Evol.">
        <title>Developing a high-quality reference genome for a parasitic bivalve with doubly uniparental inheritance (Bivalvia: Unionida).</title>
        <authorList>
            <person name="Smith C.H."/>
        </authorList>
    </citation>
    <scope>NUCLEOTIDE SEQUENCE</scope>
    <source>
        <strain evidence="1">CHS0354</strain>
        <tissue evidence="1">Mantle</tissue>
    </source>
</reference>
<keyword evidence="2" id="KW-1185">Reference proteome</keyword>
<sequence length="68" mass="7606">MAIIKREKDKEKAEATNCIGAAAGKEIRKELSLAGGRISFDKTFKYTCKKERPGRFRRRVISCVGSSL</sequence>
<dbReference type="EMBL" id="JAEAOA010001010">
    <property type="protein sequence ID" value="KAK3594681.1"/>
    <property type="molecule type" value="Genomic_DNA"/>
</dbReference>
<proteinExistence type="predicted"/>
<name>A0AAE0SMF8_9BIVA</name>
<reference evidence="1" key="1">
    <citation type="journal article" date="2021" name="Genome Biol. Evol.">
        <title>A High-Quality Reference Genome for a Parasitic Bivalve with Doubly Uniparental Inheritance (Bivalvia: Unionida).</title>
        <authorList>
            <person name="Smith C.H."/>
        </authorList>
    </citation>
    <scope>NUCLEOTIDE SEQUENCE</scope>
    <source>
        <strain evidence="1">CHS0354</strain>
    </source>
</reference>
<dbReference type="Proteomes" id="UP001195483">
    <property type="component" value="Unassembled WGS sequence"/>
</dbReference>
<reference evidence="1" key="3">
    <citation type="submission" date="2023-05" db="EMBL/GenBank/DDBJ databases">
        <authorList>
            <person name="Smith C.H."/>
        </authorList>
    </citation>
    <scope>NUCLEOTIDE SEQUENCE</scope>
    <source>
        <strain evidence="1">CHS0354</strain>
        <tissue evidence="1">Mantle</tissue>
    </source>
</reference>
<protein>
    <submittedName>
        <fullName evidence="1">Uncharacterized protein</fullName>
    </submittedName>
</protein>